<sequence>MTELPDNTITPRKQLPIGIQTFREIREGNHYYVDKTQLALNLWSKSKHYFLSRPRRFGKSLFLDTLKELFEGNKALFQGLAAENQWDWAVKYPVLRFSFGNEKFTDTDGLPNIIDTHLSHLEQQFGITRQFDHAGGRFADLLVQVHKKTKLPVVVLVDEYDKPILDAIRLPDVARANRDFLRGFYGTIKDYDAHIQFSFLTGVSKFSKVSLFSGLNNLYDLTLDPRYSTLCGYTDNDIDTVFAAELDGLDRDEIRDWYNGYNWLGEGVYNPFDILQLFERREFSNYWFETGTPTFLVDLLIDRKIPTLNLNNMLSSSAMLSSFDVEKIETEALLFQTGYLTIKHTQRAGGQVFYTLGYPNQEVYQSLNESLLAALVEDRSSQARQSLRLHELLLVNDFDGLKALFQSFFASIPYHWYTHSDIQNYEGYYASVFYSYFAALGLTVAVEDATNLGRIDMTLMFNQHVYIFEFKVVELVPEGNALQQIKDKAYADKFRQLGQPIHLIGVEFSKDNRNVVGFEVEAG</sequence>
<evidence type="ECO:0000313" key="2">
    <source>
        <dbReference type="EMBL" id="CAA6824887.1"/>
    </source>
</evidence>
<gene>
    <name evidence="2" type="ORF">HELGO_WM44025</name>
</gene>
<dbReference type="EMBL" id="CACVAT010000400">
    <property type="protein sequence ID" value="CAA6824887.1"/>
    <property type="molecule type" value="Genomic_DNA"/>
</dbReference>
<feature type="domain" description="AAA-ATPase-like" evidence="1">
    <location>
        <begin position="16"/>
        <end position="212"/>
    </location>
</feature>
<protein>
    <recommendedName>
        <fullName evidence="1">AAA-ATPase-like domain-containing protein</fullName>
    </recommendedName>
</protein>
<proteinExistence type="predicted"/>
<dbReference type="Pfam" id="PF09820">
    <property type="entry name" value="AAA-ATPase_like"/>
    <property type="match status" value="1"/>
</dbReference>
<name>A0A6S6U3L8_9GAMM</name>
<dbReference type="AlphaFoldDB" id="A0A6S6U3L8"/>
<dbReference type="PANTHER" id="PTHR34825">
    <property type="entry name" value="CONSERVED PROTEIN, WITH A WEAK D-GALACTARATE DEHYDRATASE/ALTRONATE HYDROLASE DOMAIN"/>
    <property type="match status" value="1"/>
</dbReference>
<dbReference type="Pfam" id="PF08011">
    <property type="entry name" value="PDDEXK_9"/>
    <property type="match status" value="1"/>
</dbReference>
<organism evidence="2">
    <name type="scientific">uncultured Thiotrichaceae bacterium</name>
    <dbReference type="NCBI Taxonomy" id="298394"/>
    <lineage>
        <taxon>Bacteria</taxon>
        <taxon>Pseudomonadati</taxon>
        <taxon>Pseudomonadota</taxon>
        <taxon>Gammaproteobacteria</taxon>
        <taxon>Thiotrichales</taxon>
        <taxon>Thiotrichaceae</taxon>
        <taxon>environmental samples</taxon>
    </lineage>
</organism>
<dbReference type="InterPro" id="IPR018631">
    <property type="entry name" value="AAA-ATPase-like_dom"/>
</dbReference>
<evidence type="ECO:0000259" key="1">
    <source>
        <dbReference type="Pfam" id="PF09820"/>
    </source>
</evidence>
<accession>A0A6S6U3L8</accession>
<reference evidence="2" key="1">
    <citation type="submission" date="2020-01" db="EMBL/GenBank/DDBJ databases">
        <authorList>
            <person name="Meier V. D."/>
            <person name="Meier V D."/>
        </authorList>
    </citation>
    <scope>NUCLEOTIDE SEQUENCE</scope>
    <source>
        <strain evidence="2">HLG_WM_MAG_09</strain>
    </source>
</reference>
<dbReference type="InterPro" id="IPR012547">
    <property type="entry name" value="PDDEXK_9"/>
</dbReference>
<dbReference type="PANTHER" id="PTHR34825:SF1">
    <property type="entry name" value="AAA-ATPASE-LIKE DOMAIN-CONTAINING PROTEIN"/>
    <property type="match status" value="1"/>
</dbReference>